<dbReference type="OMA" id="NHNVHRS"/>
<dbReference type="eggNOG" id="KOG3017">
    <property type="taxonomic scope" value="Eukaryota"/>
</dbReference>
<feature type="signal peptide" evidence="2">
    <location>
        <begin position="1"/>
        <end position="19"/>
    </location>
</feature>
<dbReference type="InterPro" id="IPR014044">
    <property type="entry name" value="CAP_dom"/>
</dbReference>
<dbReference type="Gene3D" id="3.40.33.10">
    <property type="entry name" value="CAP"/>
    <property type="match status" value="1"/>
</dbReference>
<keyword evidence="5" id="KW-1185">Reference proteome</keyword>
<dbReference type="PANTHER" id="PTHR10334">
    <property type="entry name" value="CYSTEINE-RICH SECRETORY PROTEIN-RELATED"/>
    <property type="match status" value="1"/>
</dbReference>
<feature type="compositionally biased region" description="Polar residues" evidence="1">
    <location>
        <begin position="62"/>
        <end position="80"/>
    </location>
</feature>
<dbReference type="SUPFAM" id="SSF55797">
    <property type="entry name" value="PR-1-like"/>
    <property type="match status" value="1"/>
</dbReference>
<name>G4T9Y3_SERID</name>
<feature type="region of interest" description="Disordered" evidence="1">
    <location>
        <begin position="62"/>
        <end position="141"/>
    </location>
</feature>
<evidence type="ECO:0000259" key="3">
    <source>
        <dbReference type="SMART" id="SM00198"/>
    </source>
</evidence>
<organism evidence="4 5">
    <name type="scientific">Serendipita indica (strain DSM 11827)</name>
    <name type="common">Root endophyte fungus</name>
    <name type="synonym">Piriformospora indica</name>
    <dbReference type="NCBI Taxonomy" id="1109443"/>
    <lineage>
        <taxon>Eukaryota</taxon>
        <taxon>Fungi</taxon>
        <taxon>Dikarya</taxon>
        <taxon>Basidiomycota</taxon>
        <taxon>Agaricomycotina</taxon>
        <taxon>Agaricomycetes</taxon>
        <taxon>Sebacinales</taxon>
        <taxon>Serendipitaceae</taxon>
        <taxon>Serendipita</taxon>
    </lineage>
</organism>
<dbReference type="Proteomes" id="UP000007148">
    <property type="component" value="Unassembled WGS sequence"/>
</dbReference>
<keyword evidence="2" id="KW-0732">Signal</keyword>
<dbReference type="InterPro" id="IPR035940">
    <property type="entry name" value="CAP_sf"/>
</dbReference>
<dbReference type="InParanoid" id="G4T9Y3"/>
<accession>G4T9Y3</accession>
<dbReference type="Pfam" id="PF00188">
    <property type="entry name" value="CAP"/>
    <property type="match status" value="1"/>
</dbReference>
<evidence type="ECO:0000256" key="2">
    <source>
        <dbReference type="SAM" id="SignalP"/>
    </source>
</evidence>
<feature type="chain" id="PRO_5003468307" evidence="2">
    <location>
        <begin position="20"/>
        <end position="277"/>
    </location>
</feature>
<dbReference type="STRING" id="1109443.G4T9Y3"/>
<dbReference type="OrthoDB" id="337038at2759"/>
<dbReference type="HOGENOM" id="CLU_035730_3_3_1"/>
<evidence type="ECO:0000313" key="4">
    <source>
        <dbReference type="EMBL" id="CCA68148.1"/>
    </source>
</evidence>
<dbReference type="InterPro" id="IPR001283">
    <property type="entry name" value="CRISP-related"/>
</dbReference>
<dbReference type="EMBL" id="CAFZ01000026">
    <property type="protein sequence ID" value="CCA68148.1"/>
    <property type="molecule type" value="Genomic_DNA"/>
</dbReference>
<dbReference type="AlphaFoldDB" id="G4T9Y3"/>
<feature type="domain" description="SCP" evidence="3">
    <location>
        <begin position="139"/>
        <end position="269"/>
    </location>
</feature>
<comment type="caution">
    <text evidence="4">The sequence shown here is derived from an EMBL/GenBank/DDBJ whole genome shotgun (WGS) entry which is preliminary data.</text>
</comment>
<dbReference type="SMART" id="SM00198">
    <property type="entry name" value="SCP"/>
    <property type="match status" value="1"/>
</dbReference>
<evidence type="ECO:0000256" key="1">
    <source>
        <dbReference type="SAM" id="MobiDB-lite"/>
    </source>
</evidence>
<sequence length="277" mass="28936">MKFQLALSTLLLGALSVQAVPHVEDKGLHARDGLSARGHAMFRYGKANGYTRRKTKTCTAHLSTNSGNANTAPASSSQSVAADGGANAPVITLPTSEPVPTSSEQPAPEPSPSSQEPQPVPSAEPAPSSGGNTASNSNPDIQAYLSQHNNERAAHGASALTWADDLAGVAQDWVNKCIWQHSGGKFGENLSVGTNMSPSGAVQLWLDERDEYNPASPQYSHWTQVVWKGSKEVGCAVASCPAANFFGAGASGTALFYACEYRPAGNVIGQFAQNVQK</sequence>
<reference evidence="4 5" key="1">
    <citation type="journal article" date="2011" name="PLoS Pathog.">
        <title>Endophytic Life Strategies Decoded by Genome and Transcriptome Analyses of the Mutualistic Root Symbiont Piriformospora indica.</title>
        <authorList>
            <person name="Zuccaro A."/>
            <person name="Lahrmann U."/>
            <person name="Guldener U."/>
            <person name="Langen G."/>
            <person name="Pfiffi S."/>
            <person name="Biedenkopf D."/>
            <person name="Wong P."/>
            <person name="Samans B."/>
            <person name="Grimm C."/>
            <person name="Basiewicz M."/>
            <person name="Murat C."/>
            <person name="Martin F."/>
            <person name="Kogel K.H."/>
        </authorList>
    </citation>
    <scope>NUCLEOTIDE SEQUENCE [LARGE SCALE GENOMIC DNA]</scope>
    <source>
        <strain evidence="4 5">DSM 11827</strain>
    </source>
</reference>
<gene>
    <name evidence="4" type="ORF">PIIN_02015</name>
</gene>
<evidence type="ECO:0000313" key="5">
    <source>
        <dbReference type="Proteomes" id="UP000007148"/>
    </source>
</evidence>
<proteinExistence type="predicted"/>
<dbReference type="PRINTS" id="PR00837">
    <property type="entry name" value="V5TPXLIKE"/>
</dbReference>
<feature type="compositionally biased region" description="Polar residues" evidence="1">
    <location>
        <begin position="130"/>
        <end position="141"/>
    </location>
</feature>
<feature type="compositionally biased region" description="Low complexity" evidence="1">
    <location>
        <begin position="102"/>
        <end position="117"/>
    </location>
</feature>
<protein>
    <submittedName>
        <fullName evidence="4">Related to PRY1-strong similarity to the plant PR-1 class of pathogen related proteins</fullName>
    </submittedName>
</protein>